<feature type="compositionally biased region" description="Polar residues" evidence="1">
    <location>
        <begin position="130"/>
        <end position="139"/>
    </location>
</feature>
<dbReference type="GO" id="GO:0005737">
    <property type="term" value="C:cytoplasm"/>
    <property type="evidence" value="ECO:0007669"/>
    <property type="project" value="TreeGrafter"/>
</dbReference>
<dbReference type="PANTHER" id="PTHR12356">
    <property type="entry name" value="NUCLEAR MOVEMENT PROTEIN NUDC"/>
    <property type="match status" value="1"/>
</dbReference>
<dbReference type="Pfam" id="PF04969">
    <property type="entry name" value="CS"/>
    <property type="match status" value="1"/>
</dbReference>
<dbReference type="SUPFAM" id="SSF49764">
    <property type="entry name" value="HSP20-like chaperones"/>
    <property type="match status" value="1"/>
</dbReference>
<dbReference type="PANTHER" id="PTHR12356:SF19">
    <property type="entry name" value="NUDC DOMAIN-CONTAINING PROTEIN 3"/>
    <property type="match status" value="1"/>
</dbReference>
<accession>A0AAV2Q144</accession>
<dbReference type="InterPro" id="IPR007052">
    <property type="entry name" value="CS_dom"/>
</dbReference>
<keyword evidence="4" id="KW-1185">Reference proteome</keyword>
<evidence type="ECO:0000313" key="3">
    <source>
        <dbReference type="EMBL" id="CAL4067960.1"/>
    </source>
</evidence>
<feature type="compositionally biased region" description="Polar residues" evidence="1">
    <location>
        <begin position="75"/>
        <end position="94"/>
    </location>
</feature>
<gene>
    <name evidence="3" type="ORF">MNOR_LOCUS6842</name>
</gene>
<dbReference type="GO" id="GO:0006457">
    <property type="term" value="P:protein folding"/>
    <property type="evidence" value="ECO:0007669"/>
    <property type="project" value="TreeGrafter"/>
</dbReference>
<feature type="domain" description="CS" evidence="2">
    <location>
        <begin position="156"/>
        <end position="249"/>
    </location>
</feature>
<proteinExistence type="predicted"/>
<feature type="region of interest" description="Disordered" evidence="1">
    <location>
        <begin position="74"/>
        <end position="95"/>
    </location>
</feature>
<name>A0AAV2Q144_MEGNR</name>
<evidence type="ECO:0000256" key="1">
    <source>
        <dbReference type="SAM" id="MobiDB-lite"/>
    </source>
</evidence>
<sequence>MSEKEASETDIEAYLEKVYHMNDGPNKISSFLNNVFEYLYKKNPEELYGTNHIDGQHLVSQSFCKWRHKYRNEKSQASPKSQSSIDNNIPTNQELSHHIPPMAISEVEVETIQEEIFDSCSGEIKDSAKPKNQASSRSDNNVEKKSAAYFDSSNGADRGSYAWTQTIDDIEVRIPVPKKVERGKQVKVLIKSSSLEVRIMEGASDWVTHITGNLHYPIKVEESLWSLSPKQHILINLEKCEERWWNKLLESEQEINLNNINAERDYGTLPEEDRSKIQELIWNKHQKDQGKPTSEDLKMQSVLRGAWNAEGSPFKGQPYDPSLVNFAPGGSYSS</sequence>
<evidence type="ECO:0000259" key="2">
    <source>
        <dbReference type="PROSITE" id="PS51203"/>
    </source>
</evidence>
<dbReference type="PROSITE" id="PS51203">
    <property type="entry name" value="CS"/>
    <property type="match status" value="1"/>
</dbReference>
<feature type="region of interest" description="Disordered" evidence="1">
    <location>
        <begin position="122"/>
        <end position="151"/>
    </location>
</feature>
<organism evidence="3 4">
    <name type="scientific">Meganyctiphanes norvegica</name>
    <name type="common">Northern krill</name>
    <name type="synonym">Thysanopoda norvegica</name>
    <dbReference type="NCBI Taxonomy" id="48144"/>
    <lineage>
        <taxon>Eukaryota</taxon>
        <taxon>Metazoa</taxon>
        <taxon>Ecdysozoa</taxon>
        <taxon>Arthropoda</taxon>
        <taxon>Crustacea</taxon>
        <taxon>Multicrustacea</taxon>
        <taxon>Malacostraca</taxon>
        <taxon>Eumalacostraca</taxon>
        <taxon>Eucarida</taxon>
        <taxon>Euphausiacea</taxon>
        <taxon>Euphausiidae</taxon>
        <taxon>Meganyctiphanes</taxon>
    </lineage>
</organism>
<dbReference type="AlphaFoldDB" id="A0AAV2Q144"/>
<evidence type="ECO:0000313" key="4">
    <source>
        <dbReference type="Proteomes" id="UP001497623"/>
    </source>
</evidence>
<dbReference type="InterPro" id="IPR037898">
    <property type="entry name" value="NudC_fam"/>
</dbReference>
<dbReference type="Proteomes" id="UP001497623">
    <property type="component" value="Unassembled WGS sequence"/>
</dbReference>
<reference evidence="3 4" key="1">
    <citation type="submission" date="2024-05" db="EMBL/GenBank/DDBJ databases">
        <authorList>
            <person name="Wallberg A."/>
        </authorList>
    </citation>
    <scope>NUCLEOTIDE SEQUENCE [LARGE SCALE GENOMIC DNA]</scope>
</reference>
<dbReference type="EMBL" id="CAXKWB010002903">
    <property type="protein sequence ID" value="CAL4067960.1"/>
    <property type="molecule type" value="Genomic_DNA"/>
</dbReference>
<protein>
    <recommendedName>
        <fullName evidence="2">CS domain-containing protein</fullName>
    </recommendedName>
</protein>
<dbReference type="InterPro" id="IPR008978">
    <property type="entry name" value="HSP20-like_chaperone"/>
</dbReference>
<dbReference type="GO" id="GO:0051082">
    <property type="term" value="F:unfolded protein binding"/>
    <property type="evidence" value="ECO:0007669"/>
    <property type="project" value="TreeGrafter"/>
</dbReference>
<dbReference type="Gene3D" id="2.60.40.790">
    <property type="match status" value="1"/>
</dbReference>
<comment type="caution">
    <text evidence="3">The sequence shown here is derived from an EMBL/GenBank/DDBJ whole genome shotgun (WGS) entry which is preliminary data.</text>
</comment>